<dbReference type="InterPro" id="IPR001841">
    <property type="entry name" value="Znf_RING"/>
</dbReference>
<organism evidence="2">
    <name type="scientific">viral metagenome</name>
    <dbReference type="NCBI Taxonomy" id="1070528"/>
    <lineage>
        <taxon>unclassified sequences</taxon>
        <taxon>metagenomes</taxon>
        <taxon>organismal metagenomes</taxon>
    </lineage>
</organism>
<dbReference type="InterPro" id="IPR013083">
    <property type="entry name" value="Znf_RING/FYVE/PHD"/>
</dbReference>
<evidence type="ECO:0000313" key="2">
    <source>
        <dbReference type="EMBL" id="QHU16212.1"/>
    </source>
</evidence>
<dbReference type="AlphaFoldDB" id="A0A6C0KDV6"/>
<name>A0A6C0KDV6_9ZZZZ</name>
<reference evidence="2" key="1">
    <citation type="journal article" date="2020" name="Nature">
        <title>Giant virus diversity and host interactions through global metagenomics.</title>
        <authorList>
            <person name="Schulz F."/>
            <person name="Roux S."/>
            <person name="Paez-Espino D."/>
            <person name="Jungbluth S."/>
            <person name="Walsh D.A."/>
            <person name="Denef V.J."/>
            <person name="McMahon K.D."/>
            <person name="Konstantinidis K.T."/>
            <person name="Eloe-Fadrosh E.A."/>
            <person name="Kyrpides N.C."/>
            <person name="Woyke T."/>
        </authorList>
    </citation>
    <scope>NUCLEOTIDE SEQUENCE</scope>
    <source>
        <strain evidence="2">GVMAG-S-3300011013-78</strain>
    </source>
</reference>
<sequence>MSNENIARLIEMHLDNLRTFNDNYRQLNEIHRQYLENHYLHMTMFRRLSDRITELINNYGELIRDTNQTNNRDFIDSININQRERVPAQRQRQSGSESVVRLPNIHITPLVTTRTTLPNLSFIDSFLNILSPVPVIPTERNILDNCTIVRYCDISSSITECPIDLQPFQDDDNVMRINGCNHIFRETNLRRYFLQRSQCPLCRYDILSRSLGDSLD</sequence>
<proteinExistence type="predicted"/>
<accession>A0A6C0KDV6</accession>
<feature type="domain" description="RING-type" evidence="1">
    <location>
        <begin position="160"/>
        <end position="203"/>
    </location>
</feature>
<evidence type="ECO:0000259" key="1">
    <source>
        <dbReference type="Pfam" id="PF13639"/>
    </source>
</evidence>
<dbReference type="Gene3D" id="3.30.40.10">
    <property type="entry name" value="Zinc/RING finger domain, C3HC4 (zinc finger)"/>
    <property type="match status" value="1"/>
</dbReference>
<dbReference type="EMBL" id="MN740877">
    <property type="protein sequence ID" value="QHU16212.1"/>
    <property type="molecule type" value="Genomic_DNA"/>
</dbReference>
<dbReference type="SUPFAM" id="SSF57850">
    <property type="entry name" value="RING/U-box"/>
    <property type="match status" value="1"/>
</dbReference>
<protein>
    <recommendedName>
        <fullName evidence="1">RING-type domain-containing protein</fullName>
    </recommendedName>
</protein>
<dbReference type="Pfam" id="PF13639">
    <property type="entry name" value="zf-RING_2"/>
    <property type="match status" value="1"/>
</dbReference>